<dbReference type="AlphaFoldDB" id="A0A6M0RU37"/>
<comment type="caution">
    <text evidence="2">The sequence shown here is derived from an EMBL/GenBank/DDBJ whole genome shotgun (WGS) entry which is preliminary data.</text>
</comment>
<evidence type="ECO:0000313" key="2">
    <source>
        <dbReference type="EMBL" id="NEZ59757.1"/>
    </source>
</evidence>
<evidence type="ECO:0000313" key="3">
    <source>
        <dbReference type="Proteomes" id="UP000481033"/>
    </source>
</evidence>
<evidence type="ECO:0000256" key="1">
    <source>
        <dbReference type="SAM" id="Coils"/>
    </source>
</evidence>
<sequence>MVNEVSQWLAEIQTLQQQLNVLNQERDQAYASAANWRRLYESESEQRRNDAERSQTRIRVLANELENLKQSPADGEVSRDLQKALAQVEHLESVDELRSQLTQALTRCAQLSSTLKAEQVAHEETRQSLTTALGDTIDLLAKDQTSQSDESLDSTE</sequence>
<keyword evidence="1" id="KW-0175">Coiled coil</keyword>
<feature type="coiled-coil region" evidence="1">
    <location>
        <begin position="5"/>
        <end position="114"/>
    </location>
</feature>
<reference evidence="2 3" key="1">
    <citation type="journal article" date="2020" name="Microb. Ecol.">
        <title>Ecogenomics of the Marine Benthic Filamentous Cyanobacterium Adonisia.</title>
        <authorList>
            <person name="Walter J.M."/>
            <person name="Coutinho F.H."/>
            <person name="Leomil L."/>
            <person name="Hargreaves P.I."/>
            <person name="Campeao M.E."/>
            <person name="Vieira V.V."/>
            <person name="Silva B.S."/>
            <person name="Fistarol G.O."/>
            <person name="Salomon P.S."/>
            <person name="Sawabe T."/>
            <person name="Mino S."/>
            <person name="Hosokawa M."/>
            <person name="Miyashita H."/>
            <person name="Maruyama F."/>
            <person name="van Verk M.C."/>
            <person name="Dutilh B.E."/>
            <person name="Thompson C.C."/>
            <person name="Thompson F.L."/>
        </authorList>
    </citation>
    <scope>NUCLEOTIDE SEQUENCE [LARGE SCALE GENOMIC DNA]</scope>
    <source>
        <strain evidence="2 3">CCMR0081</strain>
    </source>
</reference>
<dbReference type="Proteomes" id="UP000481033">
    <property type="component" value="Unassembled WGS sequence"/>
</dbReference>
<accession>A0A6M0RU37</accession>
<protein>
    <submittedName>
        <fullName evidence="2">Uncharacterized protein</fullName>
    </submittedName>
</protein>
<gene>
    <name evidence="2" type="ORF">DXZ20_29775</name>
</gene>
<name>A0A6M0RU37_9CYAN</name>
<keyword evidence="3" id="KW-1185">Reference proteome</keyword>
<proteinExistence type="predicted"/>
<dbReference type="EMBL" id="QXHD01000004">
    <property type="protein sequence ID" value="NEZ59757.1"/>
    <property type="molecule type" value="Genomic_DNA"/>
</dbReference>
<organism evidence="2 3">
    <name type="scientific">Adonisia turfae CCMR0081</name>
    <dbReference type="NCBI Taxonomy" id="2292702"/>
    <lineage>
        <taxon>Bacteria</taxon>
        <taxon>Bacillati</taxon>
        <taxon>Cyanobacteriota</taxon>
        <taxon>Adonisia</taxon>
        <taxon>Adonisia turfae</taxon>
    </lineage>
</organism>
<dbReference type="RefSeq" id="WP_163662430.1">
    <property type="nucleotide sequence ID" value="NZ_QXHD01000004.1"/>
</dbReference>